<dbReference type="CDD" id="cd05400">
    <property type="entry name" value="NT_2-5OAS_ClassI-CCAase"/>
    <property type="match status" value="1"/>
</dbReference>
<dbReference type="EMBL" id="CP020809">
    <property type="protein sequence ID" value="ART67298.1"/>
    <property type="molecule type" value="Genomic_DNA"/>
</dbReference>
<evidence type="ECO:0000256" key="1">
    <source>
        <dbReference type="ARBA" id="ARBA00023118"/>
    </source>
</evidence>
<evidence type="ECO:0000313" key="3">
    <source>
        <dbReference type="Proteomes" id="UP000195331"/>
    </source>
</evidence>
<organism evidence="2 3">
    <name type="scientific">Mycobacterium dioxanotrophicus</name>
    <dbReference type="NCBI Taxonomy" id="482462"/>
    <lineage>
        <taxon>Bacteria</taxon>
        <taxon>Bacillati</taxon>
        <taxon>Actinomycetota</taxon>
        <taxon>Actinomycetes</taxon>
        <taxon>Mycobacteriales</taxon>
        <taxon>Mycobacteriaceae</taxon>
        <taxon>Mycobacterium</taxon>
    </lineage>
</organism>
<dbReference type="AlphaFoldDB" id="A0A1Y0BWM8"/>
<keyword evidence="3" id="KW-1185">Reference proteome</keyword>
<gene>
    <name evidence="2" type="ORF">BTO20_00550</name>
</gene>
<accession>A0A1Y0BWM8</accession>
<keyword evidence="1" id="KW-0051">Antiviral defense</keyword>
<proteinExistence type="predicted"/>
<dbReference type="Proteomes" id="UP000195331">
    <property type="component" value="Chromosome"/>
</dbReference>
<reference evidence="2 3" key="1">
    <citation type="submission" date="2017-04" db="EMBL/GenBank/DDBJ databases">
        <title>Whole Genome Sequence of 1,4-Dioxane Degrading Bacterium Mycobacterium dioxanotrophicus PH-06.</title>
        <authorList>
            <person name="He Y."/>
        </authorList>
    </citation>
    <scope>NUCLEOTIDE SEQUENCE [LARGE SCALE GENOMIC DNA]</scope>
    <source>
        <strain evidence="2 3">PH-06</strain>
    </source>
</reference>
<dbReference type="SUPFAM" id="SSF81301">
    <property type="entry name" value="Nucleotidyltransferase"/>
    <property type="match status" value="1"/>
</dbReference>
<dbReference type="InterPro" id="IPR006116">
    <property type="entry name" value="NT_2-5OAS_ClassI-CCAase"/>
</dbReference>
<dbReference type="GO" id="GO:0016779">
    <property type="term" value="F:nucleotidyltransferase activity"/>
    <property type="evidence" value="ECO:0007669"/>
    <property type="project" value="InterPro"/>
</dbReference>
<dbReference type="InterPro" id="IPR043519">
    <property type="entry name" value="NT_sf"/>
</dbReference>
<name>A0A1Y0BWM8_9MYCO</name>
<dbReference type="KEGG" id="mdx:BTO20_00550"/>
<dbReference type="OrthoDB" id="3328101at2"/>
<dbReference type="RefSeq" id="WP_087072485.1">
    <property type="nucleotide sequence ID" value="NZ_CP020809.1"/>
</dbReference>
<evidence type="ECO:0000313" key="2">
    <source>
        <dbReference type="EMBL" id="ART67298.1"/>
    </source>
</evidence>
<keyword evidence="2" id="KW-0808">Transferase</keyword>
<dbReference type="GO" id="GO:0051607">
    <property type="term" value="P:defense response to virus"/>
    <property type="evidence" value="ECO:0007669"/>
    <property type="project" value="UniProtKB-KW"/>
</dbReference>
<protein>
    <submittedName>
        <fullName evidence="2">Nucleotidyltransferase</fullName>
    </submittedName>
</protein>
<sequence length="360" mass="39881">METLNDEFAQAVRNVTVHGEKRDRAIAAHTEVRGLLEADPELSDWGIDTILIGSYARQTARYPGKDVDVFLRFTNLSVHHSPEKIYNAVERVLVEQYGLKDEDSGGGRITRQSRSLKIDFPDPEEHFSDTSFAIDAVPAVPWQGHWAIPNRDRDKWDNDDKRWIKTDPVQFAADTNTLATASWSPIVGTTNAYRPIVRLLRQVRHVHLGGQRPGGLFVEIAAYYVWNDQLVTGTSWAELLASTLEQVSARLNDSAEDGLRDPVLGTPLKPALEYWQWTSAAQTFDRLATEARDALAAERCRAAKIWRDILGTNERGHVLLLPDGCDAAGFPVGSVTAVSAVGSNQPRGFALPDGTCVGRN</sequence>